<dbReference type="EMBL" id="JAENGZ010001410">
    <property type="protein sequence ID" value="KAG6948251.1"/>
    <property type="molecule type" value="Genomic_DNA"/>
</dbReference>
<evidence type="ECO:0000313" key="1">
    <source>
        <dbReference type="EMBL" id="KAG6948251.1"/>
    </source>
</evidence>
<dbReference type="AlphaFoldDB" id="A0A8T1TUK0"/>
<comment type="caution">
    <text evidence="1">The sequence shown here is derived from an EMBL/GenBank/DDBJ whole genome shotgun (WGS) entry which is preliminary data.</text>
</comment>
<accession>A0A8T1TUK0</accession>
<gene>
    <name evidence="1" type="ORF">JG687_00015598</name>
</gene>
<sequence>MGILQKMRSSFYDLMLTNETKFWGIQVWIRVFLTSRRVSKTPMSCCSLNKLWRGCLFRPSKVRGELNTLLQNWRTHWGEAKEDQQTTISTF</sequence>
<protein>
    <submittedName>
        <fullName evidence="1">Uncharacterized protein</fullName>
    </submittedName>
</protein>
<dbReference type="Proteomes" id="UP000688947">
    <property type="component" value="Unassembled WGS sequence"/>
</dbReference>
<organism evidence="1 2">
    <name type="scientific">Phytophthora cactorum</name>
    <dbReference type="NCBI Taxonomy" id="29920"/>
    <lineage>
        <taxon>Eukaryota</taxon>
        <taxon>Sar</taxon>
        <taxon>Stramenopiles</taxon>
        <taxon>Oomycota</taxon>
        <taxon>Peronosporomycetes</taxon>
        <taxon>Peronosporales</taxon>
        <taxon>Peronosporaceae</taxon>
        <taxon>Phytophthora</taxon>
    </lineage>
</organism>
<name>A0A8T1TUK0_9STRA</name>
<evidence type="ECO:0000313" key="2">
    <source>
        <dbReference type="Proteomes" id="UP000688947"/>
    </source>
</evidence>
<reference evidence="1" key="1">
    <citation type="submission" date="2021-01" db="EMBL/GenBank/DDBJ databases">
        <title>Phytophthora aleatoria, a newly-described species from Pinus radiata is distinct from Phytophthora cactorum isolates based on comparative genomics.</title>
        <authorList>
            <person name="Mcdougal R."/>
            <person name="Panda P."/>
            <person name="Williams N."/>
            <person name="Studholme D.J."/>
        </authorList>
    </citation>
    <scope>NUCLEOTIDE SEQUENCE</scope>
    <source>
        <strain evidence="1">NZFS 3830</strain>
    </source>
</reference>
<proteinExistence type="predicted"/>